<evidence type="ECO:0000313" key="2">
    <source>
        <dbReference type="Proteomes" id="UP001177295"/>
    </source>
</evidence>
<evidence type="ECO:0000313" key="1">
    <source>
        <dbReference type="EMBL" id="WIO45994.1"/>
    </source>
</evidence>
<dbReference type="EMBL" id="CP124550">
    <property type="protein sequence ID" value="WIO45994.1"/>
    <property type="molecule type" value="Genomic_DNA"/>
</dbReference>
<accession>A0ABY8WYU3</accession>
<protein>
    <submittedName>
        <fullName evidence="1">Uncharacterized protein</fullName>
    </submittedName>
</protein>
<keyword evidence="2" id="KW-1185">Reference proteome</keyword>
<reference evidence="1 2" key="1">
    <citation type="journal article" date="2023" name="Cell">
        <title>Genetic manipulation of Patescibacteria provides mechanistic insights into microbial dark matter and the epibiotic lifestyle.</title>
        <authorList>
            <person name="Wang Y."/>
            <person name="Gallagher L.A."/>
            <person name="Andrade P.A."/>
            <person name="Liu A."/>
            <person name="Humphreys I.R."/>
            <person name="Turkarslan S."/>
            <person name="Cutler K.J."/>
            <person name="Arrieta-Ortiz M.L."/>
            <person name="Li Y."/>
            <person name="Radey M.C."/>
            <person name="McLean J.S."/>
            <person name="Cong Q."/>
            <person name="Baker D."/>
            <person name="Baliga N.S."/>
            <person name="Peterson S.B."/>
            <person name="Mougous J.D."/>
        </authorList>
    </citation>
    <scope>NUCLEOTIDE SEQUENCE [LARGE SCALE GENOMIC DNA]</scope>
    <source>
        <strain evidence="1 2">ML1</strain>
    </source>
</reference>
<dbReference type="Proteomes" id="UP001177295">
    <property type="component" value="Chromosome"/>
</dbReference>
<sequence length="39" mass="4415">MFTVLVVFLFVFSLPLPGLVMYTVNEATASSKYNKMARE</sequence>
<gene>
    <name evidence="1" type="ORF">SEML1_0367</name>
</gene>
<proteinExistence type="predicted"/>
<organism evidence="1 2">
    <name type="scientific">Candidatus Southlakia epibionticum</name>
    <dbReference type="NCBI Taxonomy" id="3043284"/>
    <lineage>
        <taxon>Bacteria</taxon>
        <taxon>Candidatus Saccharimonadota</taxon>
        <taxon>Candidatus Saccharimonadia</taxon>
        <taxon>Candidatus Saccharimonadales</taxon>
        <taxon>Candidatus Saccharimonadaceae</taxon>
        <taxon>Candidatus Southlakia</taxon>
    </lineage>
</organism>
<name>A0ABY8WYU3_9BACT</name>